<dbReference type="PANTHER" id="PTHR46796">
    <property type="entry name" value="HTH-TYPE TRANSCRIPTIONAL ACTIVATOR RHAS-RELATED"/>
    <property type="match status" value="1"/>
</dbReference>
<dbReference type="InterPro" id="IPR018062">
    <property type="entry name" value="HTH_AraC-typ_CS"/>
</dbReference>
<dbReference type="PRINTS" id="PR00032">
    <property type="entry name" value="HTHARAC"/>
</dbReference>
<dbReference type="PROSITE" id="PS01124">
    <property type="entry name" value="HTH_ARAC_FAMILY_2"/>
    <property type="match status" value="1"/>
</dbReference>
<proteinExistence type="predicted"/>
<keyword evidence="1" id="KW-0805">Transcription regulation</keyword>
<evidence type="ECO:0000259" key="4">
    <source>
        <dbReference type="PROSITE" id="PS01124"/>
    </source>
</evidence>
<dbReference type="InterPro" id="IPR020449">
    <property type="entry name" value="Tscrpt_reg_AraC-type_HTH"/>
</dbReference>
<dbReference type="InterPro" id="IPR018060">
    <property type="entry name" value="HTH_AraC"/>
</dbReference>
<dbReference type="InterPro" id="IPR009057">
    <property type="entry name" value="Homeodomain-like_sf"/>
</dbReference>
<keyword evidence="3" id="KW-0804">Transcription</keyword>
<organism evidence="5 6">
    <name type="scientific">Nonomuraea salmonea</name>
    <dbReference type="NCBI Taxonomy" id="46181"/>
    <lineage>
        <taxon>Bacteria</taxon>
        <taxon>Bacillati</taxon>
        <taxon>Actinomycetota</taxon>
        <taxon>Actinomycetes</taxon>
        <taxon>Streptosporangiales</taxon>
        <taxon>Streptosporangiaceae</taxon>
        <taxon>Nonomuraea</taxon>
    </lineage>
</organism>
<evidence type="ECO:0000256" key="3">
    <source>
        <dbReference type="ARBA" id="ARBA00023163"/>
    </source>
</evidence>
<comment type="caution">
    <text evidence="5">The sequence shown here is derived from an EMBL/GenBank/DDBJ whole genome shotgun (WGS) entry which is preliminary data.</text>
</comment>
<dbReference type="Pfam" id="PF12833">
    <property type="entry name" value="HTH_18"/>
    <property type="match status" value="1"/>
</dbReference>
<dbReference type="PROSITE" id="PS00041">
    <property type="entry name" value="HTH_ARAC_FAMILY_1"/>
    <property type="match status" value="1"/>
</dbReference>
<keyword evidence="6" id="KW-1185">Reference proteome</keyword>
<dbReference type="SUPFAM" id="SSF46689">
    <property type="entry name" value="Homeodomain-like"/>
    <property type="match status" value="2"/>
</dbReference>
<dbReference type="Proteomes" id="UP001589568">
    <property type="component" value="Unassembled WGS sequence"/>
</dbReference>
<dbReference type="RefSeq" id="WP_345408298.1">
    <property type="nucleotide sequence ID" value="NZ_BAAAXS010000001.1"/>
</dbReference>
<dbReference type="InterPro" id="IPR050204">
    <property type="entry name" value="AraC_XylS_family_regulators"/>
</dbReference>
<accession>A0ABV5P234</accession>
<dbReference type="Gene3D" id="1.10.10.60">
    <property type="entry name" value="Homeodomain-like"/>
    <property type="match status" value="2"/>
</dbReference>
<gene>
    <name evidence="5" type="ORF">ACFFR3_44670</name>
</gene>
<keyword evidence="2" id="KW-0238">DNA-binding</keyword>
<reference evidence="5 6" key="1">
    <citation type="submission" date="2024-09" db="EMBL/GenBank/DDBJ databases">
        <authorList>
            <person name="Sun Q."/>
            <person name="Mori K."/>
        </authorList>
    </citation>
    <scope>NUCLEOTIDE SEQUENCE [LARGE SCALE GENOMIC DNA]</scope>
    <source>
        <strain evidence="5 6">JCM 3324</strain>
    </source>
</reference>
<evidence type="ECO:0000313" key="5">
    <source>
        <dbReference type="EMBL" id="MFB9476629.1"/>
    </source>
</evidence>
<protein>
    <submittedName>
        <fullName evidence="5">Helix-turn-helix domain-containing protein</fullName>
    </submittedName>
</protein>
<dbReference type="EMBL" id="JBHMCF010000052">
    <property type="protein sequence ID" value="MFB9476629.1"/>
    <property type="molecule type" value="Genomic_DNA"/>
</dbReference>
<name>A0ABV5P234_9ACTN</name>
<sequence length="257" mass="27519">MGSSIEDSIVCVIAAMQENLGERFTIDDMARIAMFSKFHFCRAFRASTGMSPARFLAALRLQEAKHLLVSTSDGIAEISNKVGYTSVSTFTTRFSASVGVTPGVFRAQRGRTSHPRTCDERTPAKGSGAVIQGKVSASAPYDDSTVYLGLFRHVVPEGTPIRSLALDKPGVFEMGHVPDGTWHLLAYTATPPRVPGSDGVRLSVPRSAIAAQGPFHVSQGSVLSCVDLRLRSARATDPPVLVAPFDLRWEPAMATVG</sequence>
<dbReference type="SMART" id="SM00342">
    <property type="entry name" value="HTH_ARAC"/>
    <property type="match status" value="1"/>
</dbReference>
<evidence type="ECO:0000256" key="2">
    <source>
        <dbReference type="ARBA" id="ARBA00023125"/>
    </source>
</evidence>
<feature type="domain" description="HTH araC/xylS-type" evidence="4">
    <location>
        <begin position="10"/>
        <end position="108"/>
    </location>
</feature>
<evidence type="ECO:0000256" key="1">
    <source>
        <dbReference type="ARBA" id="ARBA00023015"/>
    </source>
</evidence>
<evidence type="ECO:0000313" key="6">
    <source>
        <dbReference type="Proteomes" id="UP001589568"/>
    </source>
</evidence>